<dbReference type="Proteomes" id="UP000276133">
    <property type="component" value="Unassembled WGS sequence"/>
</dbReference>
<sequence length="79" mass="9096">MDLLHLVVNELICEPFSYAIDGIETLFQQISRELAFDCEVELVWLSKAWDRVVPDVRDCRILVCFLRSRTTSAAFTISS</sequence>
<accession>A0A3M7RDG7</accession>
<organism evidence="1 2">
    <name type="scientific">Brachionus plicatilis</name>
    <name type="common">Marine rotifer</name>
    <name type="synonym">Brachionus muelleri</name>
    <dbReference type="NCBI Taxonomy" id="10195"/>
    <lineage>
        <taxon>Eukaryota</taxon>
        <taxon>Metazoa</taxon>
        <taxon>Spiralia</taxon>
        <taxon>Gnathifera</taxon>
        <taxon>Rotifera</taxon>
        <taxon>Eurotatoria</taxon>
        <taxon>Monogononta</taxon>
        <taxon>Pseudotrocha</taxon>
        <taxon>Ploima</taxon>
        <taxon>Brachionidae</taxon>
        <taxon>Brachionus</taxon>
    </lineage>
</organism>
<evidence type="ECO:0000313" key="2">
    <source>
        <dbReference type="Proteomes" id="UP000276133"/>
    </source>
</evidence>
<name>A0A3M7RDG7_BRAPC</name>
<gene>
    <name evidence="1" type="ORF">BpHYR1_028646</name>
</gene>
<protein>
    <submittedName>
        <fullName evidence="1">Uncharacterized protein</fullName>
    </submittedName>
</protein>
<comment type="caution">
    <text evidence="1">The sequence shown here is derived from an EMBL/GenBank/DDBJ whole genome shotgun (WGS) entry which is preliminary data.</text>
</comment>
<dbReference type="AlphaFoldDB" id="A0A3M7RDG7"/>
<proteinExistence type="predicted"/>
<evidence type="ECO:0000313" key="1">
    <source>
        <dbReference type="EMBL" id="RNA21335.1"/>
    </source>
</evidence>
<dbReference type="EMBL" id="REGN01003695">
    <property type="protein sequence ID" value="RNA21335.1"/>
    <property type="molecule type" value="Genomic_DNA"/>
</dbReference>
<reference evidence="1 2" key="1">
    <citation type="journal article" date="2018" name="Sci. Rep.">
        <title>Genomic signatures of local adaptation to the degree of environmental predictability in rotifers.</title>
        <authorList>
            <person name="Franch-Gras L."/>
            <person name="Hahn C."/>
            <person name="Garcia-Roger E.M."/>
            <person name="Carmona M.J."/>
            <person name="Serra M."/>
            <person name="Gomez A."/>
        </authorList>
    </citation>
    <scope>NUCLEOTIDE SEQUENCE [LARGE SCALE GENOMIC DNA]</scope>
    <source>
        <strain evidence="1">HYR1</strain>
    </source>
</reference>
<keyword evidence="2" id="KW-1185">Reference proteome</keyword>